<evidence type="ECO:0000256" key="8">
    <source>
        <dbReference type="ARBA" id="ARBA00023002"/>
    </source>
</evidence>
<comment type="subunit">
    <text evidence="2 12">Homodimer.</text>
</comment>
<comment type="catalytic activity">
    <reaction evidence="12">
        <text>(6R)-5,10-methylene-5,6,7,8-tetrahydrofolate + NADP(+) = (6R)-5,10-methenyltetrahydrofolate + NADPH</text>
        <dbReference type="Rhea" id="RHEA:22812"/>
        <dbReference type="ChEBI" id="CHEBI:15636"/>
        <dbReference type="ChEBI" id="CHEBI:57455"/>
        <dbReference type="ChEBI" id="CHEBI:57783"/>
        <dbReference type="ChEBI" id="CHEBI:58349"/>
        <dbReference type="EC" id="1.5.1.5"/>
    </reaction>
</comment>
<feature type="domain" description="Tetrahydrofolate dehydrogenase/cyclohydrolase catalytic" evidence="13">
    <location>
        <begin position="16"/>
        <end position="127"/>
    </location>
</feature>
<dbReference type="HAMAP" id="MF_01576">
    <property type="entry name" value="THF_DHG_CYH"/>
    <property type="match status" value="1"/>
</dbReference>
<dbReference type="GO" id="GO:0005829">
    <property type="term" value="C:cytosol"/>
    <property type="evidence" value="ECO:0007669"/>
    <property type="project" value="TreeGrafter"/>
</dbReference>
<dbReference type="GO" id="GO:0004477">
    <property type="term" value="F:methenyltetrahydrofolate cyclohydrolase activity"/>
    <property type="evidence" value="ECO:0007669"/>
    <property type="project" value="UniProtKB-UniRule"/>
</dbReference>
<dbReference type="AlphaFoldDB" id="A0A562QA89"/>
<dbReference type="NCBIfam" id="NF010785">
    <property type="entry name" value="PRK14188.1"/>
    <property type="match status" value="1"/>
</dbReference>
<evidence type="ECO:0000256" key="7">
    <source>
        <dbReference type="ARBA" id="ARBA00022857"/>
    </source>
</evidence>
<sequence length="302" mass="31569">MNTAFPSSPTSTPHIIDGKAAAQAVLINVKAAVEAEGLTPGLAVVLVGNDPASAVYVRNKSRRAEECGFLSRQYDLPADASEARLLELITELNADPAIHGILVQLPLPEQINAYKVIQAIDPLKDVDGFHYVNVGHLSTGAMKEALVPCTPLGALHLIQSVIGNDLRGKHAVVIGRSNIVGKPMANLLLQHDCTVTLVHSRTADPAAVCRQADIVVAAVGVPGLVKADWIKPGAIVIDVGINRVETPDGGRLVGDVDYATVAPLSTAITPVPGGVGPMTIAMLMQNTLKAARRLTTGEQPGE</sequence>
<dbReference type="UniPathway" id="UPA00193"/>
<dbReference type="GO" id="GO:0006164">
    <property type="term" value="P:purine nucleotide biosynthetic process"/>
    <property type="evidence" value="ECO:0007669"/>
    <property type="project" value="UniProtKB-KW"/>
</dbReference>
<comment type="similarity">
    <text evidence="12">Belongs to the tetrahydrofolate dehydrogenase/cyclohydrolase family.</text>
</comment>
<dbReference type="OrthoDB" id="9803580at2"/>
<reference evidence="15 16" key="1">
    <citation type="journal article" date="2015" name="Stand. Genomic Sci.">
        <title>Genomic Encyclopedia of Bacterial and Archaeal Type Strains, Phase III: the genomes of soil and plant-associated and newly described type strains.</title>
        <authorList>
            <person name="Whitman W.B."/>
            <person name="Woyke T."/>
            <person name="Klenk H.P."/>
            <person name="Zhou Y."/>
            <person name="Lilburn T.G."/>
            <person name="Beck B.J."/>
            <person name="De Vos P."/>
            <person name="Vandamme P."/>
            <person name="Eisen J.A."/>
            <person name="Garrity G."/>
            <person name="Hugenholtz P."/>
            <person name="Kyrpides N.C."/>
        </authorList>
    </citation>
    <scope>NUCLEOTIDE SEQUENCE [LARGE SCALE GENOMIC DNA]</scope>
    <source>
        <strain evidence="15 16">CGMCC 1.6858</strain>
    </source>
</reference>
<dbReference type="RefSeq" id="WP_145141752.1">
    <property type="nucleotide sequence ID" value="NZ_VLKY01000007.1"/>
</dbReference>
<evidence type="ECO:0000256" key="2">
    <source>
        <dbReference type="ARBA" id="ARBA00011738"/>
    </source>
</evidence>
<evidence type="ECO:0000256" key="9">
    <source>
        <dbReference type="ARBA" id="ARBA00023102"/>
    </source>
</evidence>
<keyword evidence="9 12" id="KW-0368">Histidine biosynthesis</keyword>
<feature type="binding site" evidence="12">
    <location>
        <position position="241"/>
    </location>
    <ligand>
        <name>NADP(+)</name>
        <dbReference type="ChEBI" id="CHEBI:58349"/>
    </ligand>
</feature>
<evidence type="ECO:0000256" key="1">
    <source>
        <dbReference type="ARBA" id="ARBA00004777"/>
    </source>
</evidence>
<dbReference type="SUPFAM" id="SSF53223">
    <property type="entry name" value="Aminoacid dehydrogenase-like, N-terminal domain"/>
    <property type="match status" value="1"/>
</dbReference>
<dbReference type="FunFam" id="3.40.50.10860:FF:000005">
    <property type="entry name" value="C-1-tetrahydrofolate synthase, cytoplasmic, putative"/>
    <property type="match status" value="1"/>
</dbReference>
<evidence type="ECO:0000256" key="10">
    <source>
        <dbReference type="ARBA" id="ARBA00023167"/>
    </source>
</evidence>
<comment type="catalytic activity">
    <reaction evidence="12">
        <text>(6R)-5,10-methenyltetrahydrofolate + H2O = (6R)-10-formyltetrahydrofolate + H(+)</text>
        <dbReference type="Rhea" id="RHEA:23700"/>
        <dbReference type="ChEBI" id="CHEBI:15377"/>
        <dbReference type="ChEBI" id="CHEBI:15378"/>
        <dbReference type="ChEBI" id="CHEBI:57455"/>
        <dbReference type="ChEBI" id="CHEBI:195366"/>
        <dbReference type="EC" id="3.5.4.9"/>
    </reaction>
</comment>
<dbReference type="InterPro" id="IPR020867">
    <property type="entry name" value="THF_DH/CycHdrlase_CS"/>
</dbReference>
<evidence type="ECO:0000256" key="4">
    <source>
        <dbReference type="ARBA" id="ARBA00022605"/>
    </source>
</evidence>
<keyword evidence="10 12" id="KW-0486">Methionine biosynthesis</keyword>
<comment type="function">
    <text evidence="12">Catalyzes the oxidation of 5,10-methylenetetrahydrofolate to 5,10-methenyltetrahydrofolate and then the hydrolysis of 5,10-methenyltetrahydrofolate to 10-formyltetrahydrofolate.</text>
</comment>
<dbReference type="NCBIfam" id="NF008058">
    <property type="entry name" value="PRK10792.1"/>
    <property type="match status" value="1"/>
</dbReference>
<keyword evidence="5 12" id="KW-0658">Purine biosynthesis</keyword>
<dbReference type="Pfam" id="PF02882">
    <property type="entry name" value="THF_DHG_CYH_C"/>
    <property type="match status" value="1"/>
</dbReference>
<evidence type="ECO:0000313" key="16">
    <source>
        <dbReference type="Proteomes" id="UP000316905"/>
    </source>
</evidence>
<evidence type="ECO:0000259" key="14">
    <source>
        <dbReference type="Pfam" id="PF02882"/>
    </source>
</evidence>
<accession>A0A562QA89</accession>
<dbReference type="CDD" id="cd01080">
    <property type="entry name" value="NAD_bind_m-THF_DH_Cyclohyd"/>
    <property type="match status" value="1"/>
</dbReference>
<evidence type="ECO:0000313" key="15">
    <source>
        <dbReference type="EMBL" id="TWI53677.1"/>
    </source>
</evidence>
<evidence type="ECO:0000256" key="3">
    <source>
        <dbReference type="ARBA" id="ARBA00022563"/>
    </source>
</evidence>
<name>A0A562QA89_9PSED</name>
<evidence type="ECO:0000256" key="6">
    <source>
        <dbReference type="ARBA" id="ARBA00022801"/>
    </source>
</evidence>
<dbReference type="EC" id="1.5.1.5" evidence="12"/>
<dbReference type="PANTHER" id="PTHR48099">
    <property type="entry name" value="C-1-TETRAHYDROFOLATE SYNTHASE, CYTOPLASMIC-RELATED"/>
    <property type="match status" value="1"/>
</dbReference>
<dbReference type="PRINTS" id="PR00085">
    <property type="entry name" value="THFDHDRGNASE"/>
</dbReference>
<protein>
    <recommendedName>
        <fullName evidence="12">Bifunctional protein FolD</fullName>
    </recommendedName>
    <domain>
        <recommendedName>
            <fullName evidence="12">Methylenetetrahydrofolate dehydrogenase</fullName>
            <ecNumber evidence="12">1.5.1.5</ecNumber>
        </recommendedName>
    </domain>
    <domain>
        <recommendedName>
            <fullName evidence="12">Methenyltetrahydrofolate cyclohydrolase</fullName>
            <ecNumber evidence="12">3.5.4.9</ecNumber>
        </recommendedName>
    </domain>
</protein>
<dbReference type="EC" id="3.5.4.9" evidence="12"/>
<dbReference type="PROSITE" id="PS00767">
    <property type="entry name" value="THF_DHG_CYH_2"/>
    <property type="match status" value="1"/>
</dbReference>
<keyword evidence="16" id="KW-1185">Reference proteome</keyword>
<comment type="pathway">
    <text evidence="1 12">One-carbon metabolism; tetrahydrofolate interconversion.</text>
</comment>
<proteinExistence type="inferred from homology"/>
<dbReference type="Proteomes" id="UP000316905">
    <property type="component" value="Unassembled WGS sequence"/>
</dbReference>
<dbReference type="FunFam" id="3.40.50.720:FF:000006">
    <property type="entry name" value="Bifunctional protein FolD"/>
    <property type="match status" value="1"/>
</dbReference>
<dbReference type="InterPro" id="IPR036291">
    <property type="entry name" value="NAD(P)-bd_dom_sf"/>
</dbReference>
<keyword evidence="8 12" id="KW-0560">Oxidoreductase</keyword>
<dbReference type="GO" id="GO:0000105">
    <property type="term" value="P:L-histidine biosynthetic process"/>
    <property type="evidence" value="ECO:0007669"/>
    <property type="project" value="UniProtKB-KW"/>
</dbReference>
<dbReference type="GO" id="GO:0009086">
    <property type="term" value="P:methionine biosynthetic process"/>
    <property type="evidence" value="ECO:0007669"/>
    <property type="project" value="UniProtKB-KW"/>
</dbReference>
<feature type="binding site" evidence="12">
    <location>
        <begin position="175"/>
        <end position="177"/>
    </location>
    <ligand>
        <name>NADP(+)</name>
        <dbReference type="ChEBI" id="CHEBI:58349"/>
    </ligand>
</feature>
<dbReference type="SUPFAM" id="SSF51735">
    <property type="entry name" value="NAD(P)-binding Rossmann-fold domains"/>
    <property type="match status" value="1"/>
</dbReference>
<evidence type="ECO:0000256" key="12">
    <source>
        <dbReference type="HAMAP-Rule" id="MF_01576"/>
    </source>
</evidence>
<dbReference type="InterPro" id="IPR020631">
    <property type="entry name" value="THF_DH/CycHdrlase_NAD-bd_dom"/>
</dbReference>
<keyword evidence="4 12" id="KW-0028">Amino-acid biosynthesis</keyword>
<evidence type="ECO:0000259" key="13">
    <source>
        <dbReference type="Pfam" id="PF00763"/>
    </source>
</evidence>
<dbReference type="PANTHER" id="PTHR48099:SF5">
    <property type="entry name" value="C-1-TETRAHYDROFOLATE SYNTHASE, CYTOPLASMIC"/>
    <property type="match status" value="1"/>
</dbReference>
<dbReference type="Pfam" id="PF00763">
    <property type="entry name" value="THF_DHG_CYH"/>
    <property type="match status" value="1"/>
</dbReference>
<dbReference type="InterPro" id="IPR000672">
    <property type="entry name" value="THF_DH/CycHdrlase"/>
</dbReference>
<evidence type="ECO:0000256" key="5">
    <source>
        <dbReference type="ARBA" id="ARBA00022755"/>
    </source>
</evidence>
<feature type="domain" description="Tetrahydrofolate dehydrogenase/cyclohydrolase NAD(P)-binding" evidence="14">
    <location>
        <begin position="148"/>
        <end position="293"/>
    </location>
</feature>
<keyword evidence="3 12" id="KW-0554">One-carbon metabolism</keyword>
<dbReference type="Gene3D" id="3.40.50.10860">
    <property type="entry name" value="Leucine Dehydrogenase, chain A, domain 1"/>
    <property type="match status" value="1"/>
</dbReference>
<organism evidence="15 16">
    <name type="scientific">Pseudomonas duriflava</name>
    <dbReference type="NCBI Taxonomy" id="459528"/>
    <lineage>
        <taxon>Bacteria</taxon>
        <taxon>Pseudomonadati</taxon>
        <taxon>Pseudomonadota</taxon>
        <taxon>Gammaproteobacteria</taxon>
        <taxon>Pseudomonadales</taxon>
        <taxon>Pseudomonadaceae</taxon>
        <taxon>Pseudomonas</taxon>
    </lineage>
</organism>
<gene>
    <name evidence="12" type="primary">folD</name>
    <name evidence="15" type="ORF">IQ22_02282</name>
</gene>
<keyword evidence="11 12" id="KW-0511">Multifunctional enzyme</keyword>
<dbReference type="GO" id="GO:0035999">
    <property type="term" value="P:tetrahydrofolate interconversion"/>
    <property type="evidence" value="ECO:0007669"/>
    <property type="project" value="UniProtKB-UniRule"/>
</dbReference>
<keyword evidence="7 12" id="KW-0521">NADP</keyword>
<keyword evidence="6 12" id="KW-0378">Hydrolase</keyword>
<dbReference type="Gene3D" id="3.40.50.720">
    <property type="entry name" value="NAD(P)-binding Rossmann-like Domain"/>
    <property type="match status" value="1"/>
</dbReference>
<dbReference type="EMBL" id="VLKY01000007">
    <property type="protein sequence ID" value="TWI53677.1"/>
    <property type="molecule type" value="Genomic_DNA"/>
</dbReference>
<dbReference type="InterPro" id="IPR020630">
    <property type="entry name" value="THF_DH/CycHdrlase_cat_dom"/>
</dbReference>
<comment type="caution">
    <text evidence="12">Lacks conserved residue(s) required for the propagation of feature annotation.</text>
</comment>
<dbReference type="GO" id="GO:0004488">
    <property type="term" value="F:methylenetetrahydrofolate dehydrogenase (NADP+) activity"/>
    <property type="evidence" value="ECO:0007669"/>
    <property type="project" value="UniProtKB-UniRule"/>
</dbReference>
<dbReference type="InterPro" id="IPR046346">
    <property type="entry name" value="Aminoacid_DH-like_N_sf"/>
</dbReference>
<comment type="caution">
    <text evidence="15">The sequence shown here is derived from an EMBL/GenBank/DDBJ whole genome shotgun (WGS) entry which is preliminary data.</text>
</comment>
<evidence type="ECO:0000256" key="11">
    <source>
        <dbReference type="ARBA" id="ARBA00023268"/>
    </source>
</evidence>